<evidence type="ECO:0000313" key="8">
    <source>
        <dbReference type="Proteomes" id="UP001431221"/>
    </source>
</evidence>
<keyword evidence="2" id="KW-0349">Heme</keyword>
<sequence>MRIGRTGLVVLTSVFVAGAALAHEGATGVVKERMDLMSDIGDQMKIIGTMMKSGPYDTAALAAASGKIAAHGGPAMLKLFPEGSIQEKSEAKQEIWTDWPKFQAYAGELEASAQALQDLAEEGAGKELTGPAFGTLAGTCKSCHESFRVKK</sequence>
<dbReference type="Gene3D" id="1.20.120.10">
    <property type="entry name" value="Cytochrome c/b562"/>
    <property type="match status" value="1"/>
</dbReference>
<evidence type="ECO:0000256" key="3">
    <source>
        <dbReference type="ARBA" id="ARBA00022723"/>
    </source>
</evidence>
<proteinExistence type="predicted"/>
<keyword evidence="5" id="KW-0408">Iron</keyword>
<evidence type="ECO:0000256" key="6">
    <source>
        <dbReference type="SAM" id="SignalP"/>
    </source>
</evidence>
<keyword evidence="3" id="KW-0479">Metal-binding</keyword>
<keyword evidence="8" id="KW-1185">Reference proteome</keyword>
<dbReference type="PIRSF" id="PIRSF000027">
    <property type="entry name" value="Cytc_c_prime"/>
    <property type="match status" value="1"/>
</dbReference>
<dbReference type="InterPro" id="IPR010980">
    <property type="entry name" value="Cyt_c/b562"/>
</dbReference>
<keyword evidence="6" id="KW-0732">Signal</keyword>
<dbReference type="PROSITE" id="PS51009">
    <property type="entry name" value="CYTCII"/>
    <property type="match status" value="1"/>
</dbReference>
<feature type="chain" id="PRO_5046624021" evidence="6">
    <location>
        <begin position="23"/>
        <end position="151"/>
    </location>
</feature>
<organism evidence="7 8">
    <name type="scientific">Roseibium sediminicola</name>
    <dbReference type="NCBI Taxonomy" id="2933272"/>
    <lineage>
        <taxon>Bacteria</taxon>
        <taxon>Pseudomonadati</taxon>
        <taxon>Pseudomonadota</taxon>
        <taxon>Alphaproteobacteria</taxon>
        <taxon>Hyphomicrobiales</taxon>
        <taxon>Stappiaceae</taxon>
        <taxon>Roseibium</taxon>
    </lineage>
</organism>
<evidence type="ECO:0000256" key="1">
    <source>
        <dbReference type="ARBA" id="ARBA00022448"/>
    </source>
</evidence>
<evidence type="ECO:0000256" key="4">
    <source>
        <dbReference type="ARBA" id="ARBA00022982"/>
    </source>
</evidence>
<keyword evidence="1" id="KW-0813">Transport</keyword>
<comment type="caution">
    <text evidence="7">The sequence shown here is derived from an EMBL/GenBank/DDBJ whole genome shotgun (WGS) entry which is preliminary data.</text>
</comment>
<evidence type="ECO:0000313" key="7">
    <source>
        <dbReference type="EMBL" id="MCK7615540.1"/>
    </source>
</evidence>
<accession>A0ABT0H237</accession>
<dbReference type="InterPro" id="IPR002321">
    <property type="entry name" value="Cyt_c_II"/>
</dbReference>
<feature type="signal peptide" evidence="6">
    <location>
        <begin position="1"/>
        <end position="22"/>
    </location>
</feature>
<dbReference type="SUPFAM" id="SSF47175">
    <property type="entry name" value="Cytochromes"/>
    <property type="match status" value="1"/>
</dbReference>
<dbReference type="Pfam" id="PF01322">
    <property type="entry name" value="Cytochrom_C_2"/>
    <property type="match status" value="1"/>
</dbReference>
<gene>
    <name evidence="7" type="ORF">M0H32_25500</name>
</gene>
<evidence type="ECO:0000256" key="5">
    <source>
        <dbReference type="ARBA" id="ARBA00023004"/>
    </source>
</evidence>
<keyword evidence="4" id="KW-0249">Electron transport</keyword>
<name>A0ABT0H237_9HYPH</name>
<protein>
    <submittedName>
        <fullName evidence="7">Cytochrome c</fullName>
    </submittedName>
</protein>
<evidence type="ECO:0000256" key="2">
    <source>
        <dbReference type="ARBA" id="ARBA00022617"/>
    </source>
</evidence>
<dbReference type="EMBL" id="JALNMJ010000027">
    <property type="protein sequence ID" value="MCK7615540.1"/>
    <property type="molecule type" value="Genomic_DNA"/>
</dbReference>
<dbReference type="InterPro" id="IPR012127">
    <property type="entry name" value="Cyt_c_prime"/>
</dbReference>
<reference evidence="7" key="1">
    <citation type="submission" date="2022-04" db="EMBL/GenBank/DDBJ databases">
        <title>Roseibium sp. CAU 1639 isolated from mud.</title>
        <authorList>
            <person name="Kim W."/>
        </authorList>
    </citation>
    <scope>NUCLEOTIDE SEQUENCE</scope>
    <source>
        <strain evidence="7">CAU 1639</strain>
    </source>
</reference>
<dbReference type="Proteomes" id="UP001431221">
    <property type="component" value="Unassembled WGS sequence"/>
</dbReference>
<dbReference type="RefSeq" id="WP_248159196.1">
    <property type="nucleotide sequence ID" value="NZ_JALNMJ010000027.1"/>
</dbReference>